<evidence type="ECO:0000313" key="7">
    <source>
        <dbReference type="Proteomes" id="UP001183410"/>
    </source>
</evidence>
<dbReference type="PROSITE" id="PS50932">
    <property type="entry name" value="HTH_LACI_2"/>
    <property type="match status" value="1"/>
</dbReference>
<dbReference type="SMART" id="SM00354">
    <property type="entry name" value="HTH_LACI"/>
    <property type="match status" value="1"/>
</dbReference>
<keyword evidence="1" id="KW-0805">Transcription regulation</keyword>
<dbReference type="Pfam" id="PF00356">
    <property type="entry name" value="LacI"/>
    <property type="match status" value="1"/>
</dbReference>
<dbReference type="CDD" id="cd01392">
    <property type="entry name" value="HTH_LacI"/>
    <property type="match status" value="1"/>
</dbReference>
<dbReference type="Pfam" id="PF13377">
    <property type="entry name" value="Peripla_BP_3"/>
    <property type="match status" value="1"/>
</dbReference>
<dbReference type="Proteomes" id="UP001183410">
    <property type="component" value="Unassembled WGS sequence"/>
</dbReference>
<dbReference type="InterPro" id="IPR000843">
    <property type="entry name" value="HTH_LacI"/>
</dbReference>
<evidence type="ECO:0000256" key="1">
    <source>
        <dbReference type="ARBA" id="ARBA00023015"/>
    </source>
</evidence>
<dbReference type="RefSeq" id="WP_311665652.1">
    <property type="nucleotide sequence ID" value="NZ_JAVREO010000003.1"/>
</dbReference>
<evidence type="ECO:0000256" key="4">
    <source>
        <dbReference type="SAM" id="MobiDB-lite"/>
    </source>
</evidence>
<dbReference type="GO" id="GO:0003677">
    <property type="term" value="F:DNA binding"/>
    <property type="evidence" value="ECO:0007669"/>
    <property type="project" value="UniProtKB-KW"/>
</dbReference>
<evidence type="ECO:0000313" key="6">
    <source>
        <dbReference type="EMBL" id="MDT0265868.1"/>
    </source>
</evidence>
<sequence length="352" mass="38277">MTTEPLGGGRTAPRRPTMREVARLAGVSHQTVSRYFKADDTIHAELRQRISVAVAQLGYRPNLVARAMRNRRTGRLSFLLPPGTAASSLELLAGAQEEAHRAGYGTEVFTLDGPLETRAERALELADSGFYEGILALTPLPLDTRRAAGDTPIVIAPHYDQHMRSIGQLADAPDLDEIITRLAALGHRRFLHLGGDYRHTSARRRRDVYLETIDRLGLRSHAVIDCAWRAELAHRAILDLPADSGVTAVVAANDVVAVGAISAALARGWRVPEDLSVTGWDNNPVGAAMTPSLTTVSVDHEELGRRVSRELLATVREEPVPEENEGFTRVFWRSSTGPARSDTGGASLGRGR</sequence>
<gene>
    <name evidence="6" type="ORF">RM844_06140</name>
</gene>
<reference evidence="7" key="1">
    <citation type="submission" date="2023-07" db="EMBL/GenBank/DDBJ databases">
        <title>30 novel species of actinomycetes from the DSMZ collection.</title>
        <authorList>
            <person name="Nouioui I."/>
        </authorList>
    </citation>
    <scope>NUCLEOTIDE SEQUENCE [LARGE SCALE GENOMIC DNA]</scope>
    <source>
        <strain evidence="7">DSM 44915</strain>
    </source>
</reference>
<protein>
    <submittedName>
        <fullName evidence="6">LacI family DNA-binding transcriptional regulator</fullName>
    </submittedName>
</protein>
<evidence type="ECO:0000256" key="2">
    <source>
        <dbReference type="ARBA" id="ARBA00023125"/>
    </source>
</evidence>
<dbReference type="InterPro" id="IPR010982">
    <property type="entry name" value="Lambda_DNA-bd_dom_sf"/>
</dbReference>
<dbReference type="Gene3D" id="3.40.50.2300">
    <property type="match status" value="2"/>
</dbReference>
<accession>A0ABU2JNQ9</accession>
<comment type="caution">
    <text evidence="6">The sequence shown here is derived from an EMBL/GenBank/DDBJ whole genome shotgun (WGS) entry which is preliminary data.</text>
</comment>
<dbReference type="PANTHER" id="PTHR30146">
    <property type="entry name" value="LACI-RELATED TRANSCRIPTIONAL REPRESSOR"/>
    <property type="match status" value="1"/>
</dbReference>
<dbReference type="InterPro" id="IPR028082">
    <property type="entry name" value="Peripla_BP_I"/>
</dbReference>
<proteinExistence type="predicted"/>
<organism evidence="6 7">
    <name type="scientific">Streptomyces chisholmiae</name>
    <dbReference type="NCBI Taxonomy" id="3075540"/>
    <lineage>
        <taxon>Bacteria</taxon>
        <taxon>Bacillati</taxon>
        <taxon>Actinomycetota</taxon>
        <taxon>Actinomycetes</taxon>
        <taxon>Kitasatosporales</taxon>
        <taxon>Streptomycetaceae</taxon>
        <taxon>Streptomyces</taxon>
    </lineage>
</organism>
<keyword evidence="2 6" id="KW-0238">DNA-binding</keyword>
<feature type="domain" description="HTH lacI-type" evidence="5">
    <location>
        <begin position="16"/>
        <end position="70"/>
    </location>
</feature>
<keyword evidence="3" id="KW-0804">Transcription</keyword>
<dbReference type="SUPFAM" id="SSF53822">
    <property type="entry name" value="Periplasmic binding protein-like I"/>
    <property type="match status" value="1"/>
</dbReference>
<evidence type="ECO:0000259" key="5">
    <source>
        <dbReference type="PROSITE" id="PS50932"/>
    </source>
</evidence>
<name>A0ABU2JNQ9_9ACTN</name>
<dbReference type="Gene3D" id="1.10.260.40">
    <property type="entry name" value="lambda repressor-like DNA-binding domains"/>
    <property type="match status" value="1"/>
</dbReference>
<keyword evidence="7" id="KW-1185">Reference proteome</keyword>
<feature type="region of interest" description="Disordered" evidence="4">
    <location>
        <begin position="333"/>
        <end position="352"/>
    </location>
</feature>
<evidence type="ECO:0000256" key="3">
    <source>
        <dbReference type="ARBA" id="ARBA00023163"/>
    </source>
</evidence>
<dbReference type="EMBL" id="JAVREO010000003">
    <property type="protein sequence ID" value="MDT0265868.1"/>
    <property type="molecule type" value="Genomic_DNA"/>
</dbReference>
<dbReference type="PANTHER" id="PTHR30146:SF109">
    <property type="entry name" value="HTH-TYPE TRANSCRIPTIONAL REGULATOR GALS"/>
    <property type="match status" value="1"/>
</dbReference>
<dbReference type="InterPro" id="IPR046335">
    <property type="entry name" value="LacI/GalR-like_sensor"/>
</dbReference>
<dbReference type="SUPFAM" id="SSF47413">
    <property type="entry name" value="lambda repressor-like DNA-binding domains"/>
    <property type="match status" value="1"/>
</dbReference>